<dbReference type="Gene3D" id="1.20.120.420">
    <property type="entry name" value="translation initiation factor eif-2b, domain 1"/>
    <property type="match status" value="1"/>
</dbReference>
<comment type="caution">
    <text evidence="7">The sequence shown here is derived from an EMBL/GenBank/DDBJ whole genome shotgun (WGS) entry which is preliminary data.</text>
</comment>
<evidence type="ECO:0000256" key="5">
    <source>
        <dbReference type="ARBA" id="ARBA00023242"/>
    </source>
</evidence>
<dbReference type="GO" id="GO:0019509">
    <property type="term" value="P:L-methionine salvage from methylthioadenosine"/>
    <property type="evidence" value="ECO:0007669"/>
    <property type="project" value="UniProtKB-UniRule"/>
</dbReference>
<dbReference type="EMBL" id="CAXKWB010008669">
    <property type="protein sequence ID" value="CAL4091876.1"/>
    <property type="molecule type" value="Genomic_DNA"/>
</dbReference>
<reference evidence="7 8" key="1">
    <citation type="submission" date="2024-05" db="EMBL/GenBank/DDBJ databases">
        <authorList>
            <person name="Wallberg A."/>
        </authorList>
    </citation>
    <scope>NUCLEOTIDE SEQUENCE [LARGE SCALE GENOMIC DNA]</scope>
</reference>
<dbReference type="GO" id="GO:0005634">
    <property type="term" value="C:nucleus"/>
    <property type="evidence" value="ECO:0007669"/>
    <property type="project" value="UniProtKB-SubCell"/>
</dbReference>
<sequence length="350" mass="38555">MPLEAIIWKEGQLEILDQLLLPMESKYLAVNTVRDGWKVIHNMQVRGAPAIAIVGCLSLARELIQSPFTSKSELQSWVTVNLQYLETARPTAVNMKNAADDLLKTTNNLQNDDSSVEDMRAQIIEHCENMLEYDVKMNKQIGELGADAILDISSKKVQVLTHCNTGSLATAGYGTALGVIRSIHARNMLEHVFCTETRPYHQGARLTAYELGYENIPATLICDNMAAALMNTRKIDAIVVGADRVTRNGDTANKIGTYQLAVVAKHHDVPFYVCAPTTSIDIRLEHGDEIPIEERPHSEMKEIAGIPIAAPETVCWNPAFDVTPAELITGGIVTEKGVFKPEELMNTFAS</sequence>
<evidence type="ECO:0000256" key="6">
    <source>
        <dbReference type="HAMAP-Rule" id="MF_03119"/>
    </source>
</evidence>
<dbReference type="SUPFAM" id="SSF100950">
    <property type="entry name" value="NagB/RpiA/CoA transferase-like"/>
    <property type="match status" value="1"/>
</dbReference>
<evidence type="ECO:0000256" key="4">
    <source>
        <dbReference type="ARBA" id="ARBA00023235"/>
    </source>
</evidence>
<dbReference type="PANTHER" id="PTHR43475">
    <property type="entry name" value="METHYLTHIORIBOSE-1-PHOSPHATE ISOMERASE"/>
    <property type="match status" value="1"/>
</dbReference>
<dbReference type="InterPro" id="IPR005251">
    <property type="entry name" value="IF-M1Pi"/>
</dbReference>
<keyword evidence="1 6" id="KW-0963">Cytoplasm</keyword>
<comment type="pathway">
    <text evidence="6">Amino-acid biosynthesis; L-methionine biosynthesis via salvage pathway; L-methionine from S-methyl-5-thio-alpha-D-ribose 1-phosphate: step 1/6.</text>
</comment>
<dbReference type="NCBIfam" id="TIGR00524">
    <property type="entry name" value="eIF-2B_rel"/>
    <property type="match status" value="1"/>
</dbReference>
<comment type="subcellular location">
    <subcellularLocation>
        <location evidence="6">Cytoplasm</location>
    </subcellularLocation>
    <subcellularLocation>
        <location evidence="6">Nucleus</location>
    </subcellularLocation>
</comment>
<keyword evidence="4 6" id="KW-0413">Isomerase</keyword>
<dbReference type="AlphaFoldDB" id="A0AAV2QLG6"/>
<evidence type="ECO:0000256" key="3">
    <source>
        <dbReference type="ARBA" id="ARBA00023167"/>
    </source>
</evidence>
<proteinExistence type="inferred from homology"/>
<dbReference type="Proteomes" id="UP001497623">
    <property type="component" value="Unassembled WGS sequence"/>
</dbReference>
<feature type="site" description="Transition state stabilizer" evidence="6">
    <location>
        <position position="163"/>
    </location>
</feature>
<dbReference type="GO" id="GO:0005737">
    <property type="term" value="C:cytoplasm"/>
    <property type="evidence" value="ECO:0007669"/>
    <property type="project" value="UniProtKB-SubCell"/>
</dbReference>
<protein>
    <recommendedName>
        <fullName evidence="6">Methylthioribose-1-phosphate isomerase</fullName>
        <shortName evidence="6">M1Pi</shortName>
        <shortName evidence="6">MTR-1-P isomerase</shortName>
        <ecNumber evidence="6">5.3.1.23</ecNumber>
    </recommendedName>
    <alternativeName>
        <fullName evidence="6">S-methyl-5-thioribose-1-phosphate isomerase</fullName>
    </alternativeName>
    <alternativeName>
        <fullName evidence="6">Translation initiation factor eIF-2B subunit alpha/beta/delta-like protein</fullName>
    </alternativeName>
</protein>
<dbReference type="FunFam" id="1.20.120.420:FF:000003">
    <property type="entry name" value="Methylthioribose-1-phosphate isomerase"/>
    <property type="match status" value="1"/>
</dbReference>
<organism evidence="7 8">
    <name type="scientific">Meganyctiphanes norvegica</name>
    <name type="common">Northern krill</name>
    <name type="synonym">Thysanopoda norvegica</name>
    <dbReference type="NCBI Taxonomy" id="48144"/>
    <lineage>
        <taxon>Eukaryota</taxon>
        <taxon>Metazoa</taxon>
        <taxon>Ecdysozoa</taxon>
        <taxon>Arthropoda</taxon>
        <taxon>Crustacea</taxon>
        <taxon>Multicrustacea</taxon>
        <taxon>Malacostraca</taxon>
        <taxon>Eumalacostraca</taxon>
        <taxon>Eucarida</taxon>
        <taxon>Euphausiacea</taxon>
        <taxon>Euphausiidae</taxon>
        <taxon>Meganyctiphanes</taxon>
    </lineage>
</organism>
<evidence type="ECO:0000256" key="2">
    <source>
        <dbReference type="ARBA" id="ARBA00022605"/>
    </source>
</evidence>
<accession>A0AAV2QLG6</accession>
<gene>
    <name evidence="7" type="ORF">MNOR_LOCUS14454</name>
</gene>
<evidence type="ECO:0000313" key="8">
    <source>
        <dbReference type="Proteomes" id="UP001497623"/>
    </source>
</evidence>
<keyword evidence="5 6" id="KW-0539">Nucleus</keyword>
<dbReference type="NCBIfam" id="NF004326">
    <property type="entry name" value="PRK05720.1"/>
    <property type="match status" value="1"/>
</dbReference>
<feature type="active site" description="Proton donor" evidence="6">
    <location>
        <position position="243"/>
    </location>
</feature>
<name>A0AAV2QLG6_MEGNR</name>
<dbReference type="EC" id="5.3.1.23" evidence="6"/>
<dbReference type="PANTHER" id="PTHR43475:SF1">
    <property type="entry name" value="METHYLTHIORIBOSE-1-PHOSPHATE ISOMERASE"/>
    <property type="match status" value="1"/>
</dbReference>
<dbReference type="InterPro" id="IPR037171">
    <property type="entry name" value="NagB/RpiA_transferase-like"/>
</dbReference>
<dbReference type="InterPro" id="IPR011559">
    <property type="entry name" value="Initiation_fac_2B_a/b/d"/>
</dbReference>
<dbReference type="InterPro" id="IPR042529">
    <property type="entry name" value="IF_2B-like_C"/>
</dbReference>
<evidence type="ECO:0000313" key="7">
    <source>
        <dbReference type="EMBL" id="CAL4091876.1"/>
    </source>
</evidence>
<dbReference type="GO" id="GO:0046523">
    <property type="term" value="F:S-methyl-5-thioribose-1-phosphate isomerase activity"/>
    <property type="evidence" value="ECO:0007669"/>
    <property type="project" value="UniProtKB-UniRule"/>
</dbReference>
<dbReference type="FunFam" id="3.40.50.10470:FF:000003">
    <property type="entry name" value="Methylthioribose-1-phosphate isomerase"/>
    <property type="match status" value="1"/>
</dbReference>
<dbReference type="Gene3D" id="3.40.50.10470">
    <property type="entry name" value="Translation initiation factor eif-2b, domain 2"/>
    <property type="match status" value="1"/>
</dbReference>
<evidence type="ECO:0000256" key="1">
    <source>
        <dbReference type="ARBA" id="ARBA00022490"/>
    </source>
</evidence>
<dbReference type="InterPro" id="IPR000649">
    <property type="entry name" value="IF-2B-related"/>
</dbReference>
<keyword evidence="8" id="KW-1185">Reference proteome</keyword>
<dbReference type="NCBIfam" id="TIGR00512">
    <property type="entry name" value="salvage_mtnA"/>
    <property type="match status" value="1"/>
</dbReference>
<dbReference type="Pfam" id="PF01008">
    <property type="entry name" value="IF-2B"/>
    <property type="match status" value="1"/>
</dbReference>
<keyword evidence="3 6" id="KW-0486">Methionine biosynthesis</keyword>
<comment type="function">
    <text evidence="6">Catalyzes the interconversion of methylthioribose-1-phosphate (MTR-1-P) into methylthioribulose-1-phosphate (MTRu-1-P).</text>
</comment>
<comment type="catalytic activity">
    <reaction evidence="6">
        <text>5-(methylsulfanyl)-alpha-D-ribose 1-phosphate = 5-(methylsulfanyl)-D-ribulose 1-phosphate</text>
        <dbReference type="Rhea" id="RHEA:19989"/>
        <dbReference type="ChEBI" id="CHEBI:58533"/>
        <dbReference type="ChEBI" id="CHEBI:58548"/>
        <dbReference type="EC" id="5.3.1.23"/>
    </reaction>
</comment>
<comment type="similarity">
    <text evidence="6">Belongs to the eIF-2B alpha/beta/delta subunits family. MtnA subfamily.</text>
</comment>
<dbReference type="HAMAP" id="MF_01678">
    <property type="entry name" value="Salvage_MtnA"/>
    <property type="match status" value="1"/>
</dbReference>
<keyword evidence="2 6" id="KW-0028">Amino-acid biosynthesis</keyword>
<dbReference type="InterPro" id="IPR027363">
    <property type="entry name" value="M1Pi_N"/>
</dbReference>